<evidence type="ECO:0000256" key="7">
    <source>
        <dbReference type="ARBA" id="ARBA00009789"/>
    </source>
</evidence>
<dbReference type="Pfam" id="PF01128">
    <property type="entry name" value="IspD"/>
    <property type="match status" value="1"/>
</dbReference>
<comment type="catalytic activity">
    <reaction evidence="2 14">
        <text>2-C-methyl-D-erythritol 4-phosphate + CTP + H(+) = 4-CDP-2-C-methyl-D-erythritol + diphosphate</text>
        <dbReference type="Rhea" id="RHEA:13429"/>
        <dbReference type="ChEBI" id="CHEBI:15378"/>
        <dbReference type="ChEBI" id="CHEBI:33019"/>
        <dbReference type="ChEBI" id="CHEBI:37563"/>
        <dbReference type="ChEBI" id="CHEBI:57823"/>
        <dbReference type="ChEBI" id="CHEBI:58262"/>
        <dbReference type="EC" id="2.7.7.60"/>
    </reaction>
</comment>
<feature type="binding site" evidence="14">
    <location>
        <begin position="325"/>
        <end position="327"/>
    </location>
    <ligand>
        <name>4-CDP-2-C-methyl-D-erythritol 2-phosphate</name>
        <dbReference type="ChEBI" id="CHEBI:57919"/>
    </ligand>
</feature>
<dbReference type="GO" id="GO:0008685">
    <property type="term" value="F:2-C-methyl-D-erythritol 2,4-cyclodiphosphate synthase activity"/>
    <property type="evidence" value="ECO:0007669"/>
    <property type="project" value="UniProtKB-UniRule"/>
</dbReference>
<dbReference type="CDD" id="cd00554">
    <property type="entry name" value="MECDP_synthase"/>
    <property type="match status" value="1"/>
</dbReference>
<comment type="similarity">
    <text evidence="14">In the C-terminal section; belongs to the IspF family.</text>
</comment>
<comment type="pathway">
    <text evidence="4 14">Isoprenoid biosynthesis; isopentenyl diphosphate biosynthesis via DXP pathway; isopentenyl diphosphate from 1-deoxy-D-xylulose 5-phosphate: step 4/6.</text>
</comment>
<dbReference type="Gene3D" id="3.30.1330.50">
    <property type="entry name" value="2-C-methyl-D-erythritol 2,4-cyclodiphosphate synthase"/>
    <property type="match status" value="1"/>
</dbReference>
<dbReference type="InterPro" id="IPR036571">
    <property type="entry name" value="MECDP_synthase_sf"/>
</dbReference>
<keyword evidence="8 14" id="KW-0808">Transferase</keyword>
<dbReference type="PROSITE" id="PS01350">
    <property type="entry name" value="ISPF"/>
    <property type="match status" value="1"/>
</dbReference>
<comment type="function">
    <text evidence="14">Bifunctional enzyme that catalyzes the formation of 4-diphosphocytidyl-2-C-methyl-D-erythritol from CTP and 2-C-methyl-D-erythritol 4-phosphate (MEP) (IspD), and catalyzes the conversion of 4-diphosphocytidyl-2-C-methyl-D-erythritol 2-phosphate (CDP-ME2P) to 2-C-methyl-D-erythritol 2,4-cyclodiphosphate (ME-CPP) with a corresponding release of cytidine 5-monophosphate (CMP) (IspF).</text>
</comment>
<dbReference type="CDD" id="cd02516">
    <property type="entry name" value="CDP-ME_synthetase"/>
    <property type="match status" value="1"/>
</dbReference>
<comment type="pathway">
    <text evidence="5 14">Isoprenoid biosynthesis; isopentenyl diphosphate biosynthesis via DXP pathway; isopentenyl diphosphate from 1-deoxy-D-xylulose 5-phosphate: step 2/6.</text>
</comment>
<feature type="region of interest" description="2-C-methyl-D-erythritol 4-phosphate cytidylyltransferase" evidence="14">
    <location>
        <begin position="1"/>
        <end position="318"/>
    </location>
</feature>
<dbReference type="PANTHER" id="PTHR43181:SF1">
    <property type="entry name" value="2-C-METHYL-D-ERYTHRITOL 2,4-CYCLODIPHOSPHATE SYNTHASE, CHLOROPLASTIC"/>
    <property type="match status" value="1"/>
</dbReference>
<dbReference type="UniPathway" id="UPA00056">
    <property type="reaction ID" value="UER00093"/>
</dbReference>
<keyword evidence="12 14" id="KW-0456">Lyase</keyword>
<dbReference type="InterPro" id="IPR001228">
    <property type="entry name" value="IspD"/>
</dbReference>
<evidence type="ECO:0000256" key="11">
    <source>
        <dbReference type="ARBA" id="ARBA00023229"/>
    </source>
</evidence>
<keyword evidence="17" id="KW-1185">Reference proteome</keyword>
<feature type="site" description="Positions MEP for the nucleophilic attack" evidence="14">
    <location>
        <position position="229"/>
    </location>
</feature>
<evidence type="ECO:0000259" key="15">
    <source>
        <dbReference type="Pfam" id="PF02542"/>
    </source>
</evidence>
<feature type="binding site" evidence="14">
    <location>
        <position position="327"/>
    </location>
    <ligand>
        <name>a divalent metal cation</name>
        <dbReference type="ChEBI" id="CHEBI:60240"/>
    </ligand>
</feature>
<reference evidence="16 17" key="1">
    <citation type="submission" date="2019-07" db="EMBL/GenBank/DDBJ databases">
        <title>Genomic Encyclopedia of Archaeal and Bacterial Type Strains, Phase II (KMG-II): from individual species to whole genera.</title>
        <authorList>
            <person name="Goeker M."/>
        </authorList>
    </citation>
    <scope>NUCLEOTIDE SEQUENCE [LARGE SCALE GENOMIC DNA]</scope>
    <source>
        <strain evidence="16 17">ATCC BAA-252</strain>
    </source>
</reference>
<dbReference type="HAMAP" id="MF_00107">
    <property type="entry name" value="IspF"/>
    <property type="match status" value="1"/>
</dbReference>
<feature type="site" description="Transition state stabilizer" evidence="14">
    <location>
        <position position="93"/>
    </location>
</feature>
<feature type="site" description="Transition state stabilizer" evidence="14">
    <location>
        <position position="450"/>
    </location>
</feature>
<evidence type="ECO:0000256" key="9">
    <source>
        <dbReference type="ARBA" id="ARBA00022695"/>
    </source>
</evidence>
<feature type="binding site" evidence="14">
    <location>
        <begin position="373"/>
        <end position="375"/>
    </location>
    <ligand>
        <name>4-CDP-2-C-methyl-D-erythritol 2-phosphate</name>
        <dbReference type="ChEBI" id="CHEBI:57919"/>
    </ligand>
</feature>
<feature type="binding site" evidence="14">
    <location>
        <position position="459"/>
    </location>
    <ligand>
        <name>4-CDP-2-C-methyl-D-erythritol 2-phosphate</name>
        <dbReference type="ChEBI" id="CHEBI:57919"/>
    </ligand>
</feature>
<feature type="domain" description="2-C-methyl-D-erythritol 2,4-cyclodiphosphate synthase" evidence="15">
    <location>
        <begin position="319"/>
        <end position="471"/>
    </location>
</feature>
<comment type="cofactor">
    <cofactor evidence="3 14">
        <name>a divalent metal cation</name>
        <dbReference type="ChEBI" id="CHEBI:60240"/>
    </cofactor>
</comment>
<feature type="region of interest" description="2-C-methyl-D-erythritol 2,4-cyclodiphosphate synthase" evidence="14">
    <location>
        <begin position="319"/>
        <end position="482"/>
    </location>
</feature>
<keyword evidence="13 14" id="KW-0511">Multifunctional enzyme</keyword>
<dbReference type="HAMAP" id="MF_01520">
    <property type="entry name" value="IspDF"/>
    <property type="match status" value="1"/>
</dbReference>
<organism evidence="16 17">
    <name type="scientific">Roseibium hamelinense</name>
    <dbReference type="NCBI Taxonomy" id="150831"/>
    <lineage>
        <taxon>Bacteria</taxon>
        <taxon>Pseudomonadati</taxon>
        <taxon>Pseudomonadota</taxon>
        <taxon>Alphaproteobacteria</taxon>
        <taxon>Hyphomicrobiales</taxon>
        <taxon>Stappiaceae</taxon>
        <taxon>Roseibium</taxon>
    </lineage>
</organism>
<dbReference type="NCBIfam" id="TIGR00453">
    <property type="entry name" value="ispD"/>
    <property type="match status" value="1"/>
</dbReference>
<dbReference type="InterPro" id="IPR026596">
    <property type="entry name" value="IspD/F"/>
</dbReference>
<evidence type="ECO:0000256" key="8">
    <source>
        <dbReference type="ARBA" id="ARBA00022679"/>
    </source>
</evidence>
<dbReference type="HAMAP" id="MF_00108">
    <property type="entry name" value="IspD"/>
    <property type="match status" value="1"/>
</dbReference>
<comment type="caution">
    <text evidence="16">The sequence shown here is derived from an EMBL/GenBank/DDBJ whole genome shotgun (WGS) entry which is preliminary data.</text>
</comment>
<dbReference type="FunFam" id="3.90.550.10:FF:000003">
    <property type="entry name" value="2-C-methyl-D-erythritol 4-phosphate cytidylyltransferase"/>
    <property type="match status" value="1"/>
</dbReference>
<comment type="catalytic activity">
    <reaction evidence="1 14">
        <text>4-CDP-2-C-methyl-D-erythritol 2-phosphate = 2-C-methyl-D-erythritol 2,4-cyclic diphosphate + CMP</text>
        <dbReference type="Rhea" id="RHEA:23864"/>
        <dbReference type="ChEBI" id="CHEBI:57919"/>
        <dbReference type="ChEBI" id="CHEBI:58483"/>
        <dbReference type="ChEBI" id="CHEBI:60377"/>
        <dbReference type="EC" id="4.6.1.12"/>
    </reaction>
</comment>
<feature type="binding site" evidence="14">
    <location>
        <position position="359"/>
    </location>
    <ligand>
        <name>a divalent metal cation</name>
        <dbReference type="ChEBI" id="CHEBI:60240"/>
    </ligand>
</feature>
<dbReference type="Gene3D" id="3.90.550.10">
    <property type="entry name" value="Spore Coat Polysaccharide Biosynthesis Protein SpsA, Chain A"/>
    <property type="match status" value="1"/>
</dbReference>
<evidence type="ECO:0000256" key="10">
    <source>
        <dbReference type="ARBA" id="ARBA00022723"/>
    </source>
</evidence>
<dbReference type="InterPro" id="IPR003526">
    <property type="entry name" value="MECDP_synthase"/>
</dbReference>
<evidence type="ECO:0000256" key="2">
    <source>
        <dbReference type="ARBA" id="ARBA00001282"/>
    </source>
</evidence>
<dbReference type="NCBIfam" id="NF006899">
    <property type="entry name" value="PRK09382.1"/>
    <property type="match status" value="1"/>
</dbReference>
<sequence>MRPDLYTGGLSGVAQGLIAHNVCTLYFAHIIDINIKAASGICFPDNNMVQDALSRELPPSCNYEGFMTGQIAALIVAAGRGSRFGATASEAPKQYQLLSGRPVLSHTLDAFLRHPRIGTVATVIAPNDLAHYEAAIAALTAPARKLAQPVHGGESRQVSVHNGLKALEIARPNLVLIHDGARPLVTSEVIDDLIGTLQSGAQAGLAAVPVFDTLKRRPEHGGPLETVDRTGLHAAQTPQGFRFSSILEAHEEALSHGLHHFTDDTSLAEWRGLTVQLSAGDPENIKITTREDLDRAERIMKMSKPDHEPAPLSRLDDVRMGTGYDVHALEPGDGIMLCGVKIPFDKRLKGHSDADVAQHAVTDAILGAIADGDIGMHFPPSDPQWKGASSDQFLKDAIRRVRQLGGQIAHIDVTIVCEAPKIGPHRDALRSSMAKITGLDRSRISVKATTSERLGFTGRSEGIAAMASATVRLPFSDTPSPA</sequence>
<comment type="similarity">
    <text evidence="14">In the N-terminal section; belongs to the IspD/TarI cytidylyltransferase family. IspD subfamily.</text>
</comment>
<evidence type="ECO:0000256" key="3">
    <source>
        <dbReference type="ARBA" id="ARBA00001968"/>
    </source>
</evidence>
<feature type="binding site" evidence="14">
    <location>
        <begin position="351"/>
        <end position="352"/>
    </location>
    <ligand>
        <name>4-CDP-2-C-methyl-D-erythritol 2-phosphate</name>
        <dbReference type="ChEBI" id="CHEBI:57919"/>
    </ligand>
</feature>
<feature type="site" description="Positions MEP for the nucleophilic attack" evidence="14">
    <location>
        <position position="286"/>
    </location>
</feature>
<gene>
    <name evidence="14" type="primary">ispDF</name>
    <name evidence="16" type="ORF">JM93_00614</name>
</gene>
<name>A0A562TJS0_9HYPH</name>
<dbReference type="PANTHER" id="PTHR43181">
    <property type="entry name" value="2-C-METHYL-D-ERYTHRITOL 2,4-CYCLODIPHOSPHATE SYNTHASE, CHLOROPLASTIC"/>
    <property type="match status" value="1"/>
</dbReference>
<feature type="binding site" evidence="14">
    <location>
        <position position="456"/>
    </location>
    <ligand>
        <name>4-CDP-2-C-methyl-D-erythritol 2-phosphate</name>
        <dbReference type="ChEBI" id="CHEBI:57919"/>
    </ligand>
</feature>
<dbReference type="InterPro" id="IPR029044">
    <property type="entry name" value="Nucleotide-diphossugar_trans"/>
</dbReference>
<comment type="similarity">
    <text evidence="6">Belongs to the IspF family.</text>
</comment>
<evidence type="ECO:0000256" key="13">
    <source>
        <dbReference type="ARBA" id="ARBA00023268"/>
    </source>
</evidence>
<proteinExistence type="inferred from homology"/>
<evidence type="ECO:0000313" key="17">
    <source>
        <dbReference type="Proteomes" id="UP000320593"/>
    </source>
</evidence>
<evidence type="ECO:0000256" key="4">
    <source>
        <dbReference type="ARBA" id="ARBA00004709"/>
    </source>
</evidence>
<dbReference type="SUPFAM" id="SSF53448">
    <property type="entry name" value="Nucleotide-diphospho-sugar transferases"/>
    <property type="match status" value="1"/>
</dbReference>
<accession>A0A562TJS0</accession>
<comment type="caution">
    <text evidence="14">Lacks conserved residue(s) required for the propagation of feature annotation.</text>
</comment>
<keyword evidence="11 14" id="KW-0414">Isoprene biosynthesis</keyword>
<feature type="binding site" evidence="14">
    <location>
        <position position="325"/>
    </location>
    <ligand>
        <name>a divalent metal cation</name>
        <dbReference type="ChEBI" id="CHEBI:60240"/>
    </ligand>
</feature>
<dbReference type="PROSITE" id="PS01295">
    <property type="entry name" value="ISPD"/>
    <property type="match status" value="1"/>
</dbReference>
<dbReference type="Pfam" id="PF02542">
    <property type="entry name" value="YgbB"/>
    <property type="match status" value="1"/>
</dbReference>
<dbReference type="InterPro" id="IPR020555">
    <property type="entry name" value="MECDP_synthase_CS"/>
</dbReference>
<evidence type="ECO:0000256" key="5">
    <source>
        <dbReference type="ARBA" id="ARBA00004787"/>
    </source>
</evidence>
<dbReference type="EC" id="4.6.1.12" evidence="14"/>
<dbReference type="EMBL" id="VLLF01000001">
    <property type="protein sequence ID" value="TWI93060.1"/>
    <property type="molecule type" value="Genomic_DNA"/>
</dbReference>
<dbReference type="GO" id="GO:0019288">
    <property type="term" value="P:isopentenyl diphosphate biosynthetic process, methylerythritol 4-phosphate pathway"/>
    <property type="evidence" value="ECO:0007669"/>
    <property type="project" value="UniProtKB-UniRule"/>
</dbReference>
<dbReference type="EC" id="2.7.7.60" evidence="14"/>
<dbReference type="GO" id="GO:0046872">
    <property type="term" value="F:metal ion binding"/>
    <property type="evidence" value="ECO:0007669"/>
    <property type="project" value="UniProtKB-KW"/>
</dbReference>
<dbReference type="SUPFAM" id="SSF69765">
    <property type="entry name" value="IpsF-like"/>
    <property type="match status" value="1"/>
</dbReference>
<keyword evidence="9 14" id="KW-0548">Nucleotidyltransferase</keyword>
<feature type="site" description="Transition state stabilizer" evidence="14">
    <location>
        <position position="351"/>
    </location>
</feature>
<dbReference type="GO" id="GO:0016114">
    <property type="term" value="P:terpenoid biosynthetic process"/>
    <property type="evidence" value="ECO:0007669"/>
    <property type="project" value="InterPro"/>
</dbReference>
<protein>
    <recommendedName>
        <fullName evidence="14">Bifunctional enzyme IspD/IspF</fullName>
    </recommendedName>
    <domain>
        <recommendedName>
            <fullName evidence="14">2-C-methyl-D-erythritol 4-phosphate cytidylyltransferase</fullName>
            <ecNumber evidence="14">2.7.7.60</ecNumber>
        </recommendedName>
        <alternativeName>
            <fullName evidence="14">4-diphosphocytidyl-2C-methyl-D-erythritol synthase</fullName>
        </alternativeName>
        <alternativeName>
            <fullName evidence="14">MEP cytidylyltransferase</fullName>
            <shortName evidence="14">MCT</shortName>
        </alternativeName>
    </domain>
    <domain>
        <recommendedName>
            <fullName evidence="14">2-C-methyl-D-erythritol 2,4-cyclodiphosphate synthase</fullName>
            <shortName evidence="14">MECDP-synthase</shortName>
            <shortName evidence="14">MECPP-synthase</shortName>
            <shortName evidence="14">MECPS</shortName>
            <ecNumber evidence="14">4.6.1.12</ecNumber>
        </recommendedName>
    </domain>
</protein>
<evidence type="ECO:0000256" key="1">
    <source>
        <dbReference type="ARBA" id="ARBA00000200"/>
    </source>
</evidence>
<keyword evidence="10 14" id="KW-0479">Metal-binding</keyword>
<feature type="site" description="Transition state stabilizer" evidence="14">
    <location>
        <position position="83"/>
    </location>
</feature>
<evidence type="ECO:0000256" key="6">
    <source>
        <dbReference type="ARBA" id="ARBA00008480"/>
    </source>
</evidence>
<evidence type="ECO:0000313" key="16">
    <source>
        <dbReference type="EMBL" id="TWI93060.1"/>
    </source>
</evidence>
<dbReference type="GO" id="GO:0050518">
    <property type="term" value="F:2-C-methyl-D-erythritol 4-phosphate cytidylyltransferase activity"/>
    <property type="evidence" value="ECO:0007669"/>
    <property type="project" value="UniProtKB-UniRule"/>
</dbReference>
<dbReference type="InterPro" id="IPR018294">
    <property type="entry name" value="ISPD_synthase_CS"/>
</dbReference>
<dbReference type="NCBIfam" id="TIGR00151">
    <property type="entry name" value="ispF"/>
    <property type="match status" value="1"/>
</dbReference>
<feature type="binding site" evidence="14">
    <location>
        <begin position="449"/>
        <end position="452"/>
    </location>
    <ligand>
        <name>4-CDP-2-C-methyl-D-erythritol 2-phosphate</name>
        <dbReference type="ChEBI" id="CHEBI:57919"/>
    </ligand>
</feature>
<dbReference type="InterPro" id="IPR034683">
    <property type="entry name" value="IspD/TarI"/>
</dbReference>
<evidence type="ECO:0000256" key="14">
    <source>
        <dbReference type="HAMAP-Rule" id="MF_01520"/>
    </source>
</evidence>
<evidence type="ECO:0000256" key="12">
    <source>
        <dbReference type="ARBA" id="ARBA00023239"/>
    </source>
</evidence>
<dbReference type="Proteomes" id="UP000320593">
    <property type="component" value="Unassembled WGS sequence"/>
</dbReference>
<dbReference type="AlphaFoldDB" id="A0A562TJS0"/>
<comment type="similarity">
    <text evidence="7">Belongs to the IspD/TarI cytidylyltransferase family. IspD subfamily.</text>
</comment>